<organism evidence="3 4">
    <name type="scientific">Meloidogyne incognita</name>
    <name type="common">Southern root-knot nematode worm</name>
    <name type="synonym">Oxyuris incognita</name>
    <dbReference type="NCBI Taxonomy" id="6306"/>
    <lineage>
        <taxon>Eukaryota</taxon>
        <taxon>Metazoa</taxon>
        <taxon>Ecdysozoa</taxon>
        <taxon>Nematoda</taxon>
        <taxon>Chromadorea</taxon>
        <taxon>Rhabditida</taxon>
        <taxon>Tylenchina</taxon>
        <taxon>Tylenchomorpha</taxon>
        <taxon>Tylenchoidea</taxon>
        <taxon>Meloidogynidae</taxon>
        <taxon>Meloidogyninae</taxon>
        <taxon>Meloidogyne</taxon>
        <taxon>Meloidogyne incognita group</taxon>
    </lineage>
</organism>
<protein>
    <submittedName>
        <fullName evidence="4">Peptidase S8 pro-domain domain-containing protein</fullName>
    </submittedName>
</protein>
<dbReference type="WBParaSite" id="Minc3s01411g23595">
    <property type="protein sequence ID" value="Minc3s01411g23595"/>
    <property type="gene ID" value="Minc3s01411g23595"/>
</dbReference>
<dbReference type="AlphaFoldDB" id="A0A914M7Z5"/>
<evidence type="ECO:0000313" key="3">
    <source>
        <dbReference type="Proteomes" id="UP000887563"/>
    </source>
</evidence>
<evidence type="ECO:0000259" key="2">
    <source>
        <dbReference type="Pfam" id="PF16470"/>
    </source>
</evidence>
<keyword evidence="1" id="KW-0732">Signal</keyword>
<feature type="chain" id="PRO_5037702949" evidence="1">
    <location>
        <begin position="29"/>
        <end position="90"/>
    </location>
</feature>
<dbReference type="Gene3D" id="3.30.70.850">
    <property type="entry name" value="Peptidase S8, pro-domain"/>
    <property type="match status" value="1"/>
</dbReference>
<dbReference type="Pfam" id="PF16470">
    <property type="entry name" value="S8_pro-domain"/>
    <property type="match status" value="1"/>
</dbReference>
<reference evidence="4" key="1">
    <citation type="submission" date="2022-11" db="UniProtKB">
        <authorList>
            <consortium name="WormBaseParasite"/>
        </authorList>
    </citation>
    <scope>IDENTIFICATION</scope>
</reference>
<feature type="signal peptide" evidence="1">
    <location>
        <begin position="1"/>
        <end position="28"/>
    </location>
</feature>
<keyword evidence="3" id="KW-1185">Reference proteome</keyword>
<dbReference type="InterPro" id="IPR032815">
    <property type="entry name" value="S8_pro-domain"/>
</dbReference>
<evidence type="ECO:0000313" key="4">
    <source>
        <dbReference type="WBParaSite" id="Minc3s01411g23595"/>
    </source>
</evidence>
<dbReference type="SUPFAM" id="SSF54897">
    <property type="entry name" value="Protease propeptides/inhibitors"/>
    <property type="match status" value="1"/>
</dbReference>
<sequence length="90" mass="10534">MEEINIKINILAFLYFCLFFQQHSFCLGEDNILREESVNSQQQTFVPKRVYTNQWAVRIAGGHQEQADELASKYGFRNLGPVSFLIEFKQ</sequence>
<dbReference type="InterPro" id="IPR038466">
    <property type="entry name" value="S8_pro-domain_sf"/>
</dbReference>
<accession>A0A914M7Z5</accession>
<feature type="domain" description="Peptidase S8 pro-domain" evidence="2">
    <location>
        <begin position="54"/>
        <end position="85"/>
    </location>
</feature>
<evidence type="ECO:0000256" key="1">
    <source>
        <dbReference type="SAM" id="SignalP"/>
    </source>
</evidence>
<name>A0A914M7Z5_MELIC</name>
<proteinExistence type="predicted"/>
<dbReference type="Proteomes" id="UP000887563">
    <property type="component" value="Unplaced"/>
</dbReference>